<dbReference type="PANTHER" id="PTHR43022">
    <property type="entry name" value="PROTEIN SMF"/>
    <property type="match status" value="1"/>
</dbReference>
<gene>
    <name evidence="3" type="ORF">Cha6605_1031</name>
</gene>
<dbReference type="SUPFAM" id="SSF102405">
    <property type="entry name" value="MCP/YpsA-like"/>
    <property type="match status" value="1"/>
</dbReference>
<accession>K9UB06</accession>
<protein>
    <submittedName>
        <fullName evidence="3">Putative Rossmann fold nucleotide-binding protein involved in DNA uptake</fullName>
    </submittedName>
</protein>
<comment type="similarity">
    <text evidence="1">Belongs to the DprA/Smf family.</text>
</comment>
<dbReference type="HOGENOM" id="CLU_043668_0_0_3"/>
<dbReference type="eggNOG" id="COG0758">
    <property type="taxonomic scope" value="Bacteria"/>
</dbReference>
<dbReference type="InterPro" id="IPR057666">
    <property type="entry name" value="DrpA_SLOG"/>
</dbReference>
<keyword evidence="4" id="KW-1185">Reference proteome</keyword>
<sequence length="417" mass="44827">MSSHHLTPDTQAILLLCASLGNSRDTYPQPLNLGEYHSLAKWLVTQKLRPADLLESSGQNLLQTCDLFNLDRLESLLARGMMLALAVEKWTSKGLWIVGRGDPDYPDRLRQKLGSHAPAFLYGVGDIRLLSQGGLAIVGSRNIDEEGIEYTSGVADNCARQGIQIVSGGARGVDTTAMLAAIAAGGNAVGILADSLAKAAVSGKYRSAIQEQRLTLVSAVDPQAGFNVGNAMGRNKYIYALSNYGLVVNADYNKGGTWAGAVELLKSEKSIPLFVKTDGKISPGNKQLIQLGANEFPPAPWHHNLEQRLQATIDAKTVKTEAIQCSLSFDGIDSPKNSADVEPIDSKVAKTTSPTNIYEAVLPLILSSLQQPADVKSLAAQLDVNHTQLQNWLKKAVDDGRVTKTTKPVKYVSKVRS</sequence>
<dbReference type="EMBL" id="CP003600">
    <property type="protein sequence ID" value="AFY92267.1"/>
    <property type="molecule type" value="Genomic_DNA"/>
</dbReference>
<organism evidence="3 4">
    <name type="scientific">Chamaesiphon minutus (strain ATCC 27169 / PCC 6605)</name>
    <dbReference type="NCBI Taxonomy" id="1173020"/>
    <lineage>
        <taxon>Bacteria</taxon>
        <taxon>Bacillati</taxon>
        <taxon>Cyanobacteriota</taxon>
        <taxon>Cyanophyceae</taxon>
        <taxon>Gomontiellales</taxon>
        <taxon>Chamaesiphonaceae</taxon>
        <taxon>Chamaesiphon</taxon>
    </lineage>
</organism>
<name>K9UB06_CHAP6</name>
<dbReference type="OrthoDB" id="9785707at2"/>
<dbReference type="AlphaFoldDB" id="K9UB06"/>
<dbReference type="PANTHER" id="PTHR43022:SF1">
    <property type="entry name" value="PROTEIN SMF"/>
    <property type="match status" value="1"/>
</dbReference>
<dbReference type="STRING" id="1173020.Cha6605_1031"/>
<evidence type="ECO:0000259" key="2">
    <source>
        <dbReference type="Pfam" id="PF02481"/>
    </source>
</evidence>
<dbReference type="RefSeq" id="WP_015158457.1">
    <property type="nucleotide sequence ID" value="NC_019697.1"/>
</dbReference>
<evidence type="ECO:0000256" key="1">
    <source>
        <dbReference type="ARBA" id="ARBA00006525"/>
    </source>
</evidence>
<reference evidence="3 4" key="1">
    <citation type="submission" date="2012-05" db="EMBL/GenBank/DDBJ databases">
        <title>Finished chromosome of genome of Chamaesiphon sp. PCC 6605.</title>
        <authorList>
            <consortium name="US DOE Joint Genome Institute"/>
            <person name="Gugger M."/>
            <person name="Coursin T."/>
            <person name="Rippka R."/>
            <person name="Tandeau De Marsac N."/>
            <person name="Huntemann M."/>
            <person name="Wei C.-L."/>
            <person name="Han J."/>
            <person name="Detter J.C."/>
            <person name="Han C."/>
            <person name="Tapia R."/>
            <person name="Chen A."/>
            <person name="Kyrpides N."/>
            <person name="Mavromatis K."/>
            <person name="Markowitz V."/>
            <person name="Szeto E."/>
            <person name="Ivanova N."/>
            <person name="Pagani I."/>
            <person name="Pati A."/>
            <person name="Goodwin L."/>
            <person name="Nordberg H.P."/>
            <person name="Cantor M.N."/>
            <person name="Hua S.X."/>
            <person name="Woyke T."/>
            <person name="Kerfeld C.A."/>
        </authorList>
    </citation>
    <scope>NUCLEOTIDE SEQUENCE [LARGE SCALE GENOMIC DNA]</scope>
    <source>
        <strain evidence="4">ATCC 27169 / PCC 6605</strain>
    </source>
</reference>
<dbReference type="GO" id="GO:0009294">
    <property type="term" value="P:DNA-mediated transformation"/>
    <property type="evidence" value="ECO:0007669"/>
    <property type="project" value="InterPro"/>
</dbReference>
<dbReference type="KEGG" id="cmp:Cha6605_1031"/>
<evidence type="ECO:0000313" key="4">
    <source>
        <dbReference type="Proteomes" id="UP000010366"/>
    </source>
</evidence>
<proteinExistence type="inferred from homology"/>
<evidence type="ECO:0000313" key="3">
    <source>
        <dbReference type="EMBL" id="AFY92267.1"/>
    </source>
</evidence>
<dbReference type="Gene3D" id="3.40.50.450">
    <property type="match status" value="1"/>
</dbReference>
<feature type="domain" description="Smf/DprA SLOG" evidence="2">
    <location>
        <begin position="98"/>
        <end position="294"/>
    </location>
</feature>
<dbReference type="Pfam" id="PF02481">
    <property type="entry name" value="DNA_processg_A"/>
    <property type="match status" value="1"/>
</dbReference>
<dbReference type="Proteomes" id="UP000010366">
    <property type="component" value="Chromosome"/>
</dbReference>
<dbReference type="InterPro" id="IPR003488">
    <property type="entry name" value="DprA"/>
</dbReference>